<sequence>MPPSLRPRAAVALPAALLGAALLLPGGAAVADNHPASEKAAGAGSRPAAGAAGWVASRLTGGAHAGDDYELTADVVLGLAASGTAGDAATKATDWLATPAHAKAYVATGPRAVAKLALVAAVEHRDARKFGEQDLTTLLKQQTDTKDLTTRALVVLALQRHGGAPADAVDLLAKARCPQGGGFPGAAGRADCTPDLGTTSIAVQALLAADRKDDAKPALEWLEKQQQADGSFAANTESTALGVQALAAGGRHEAVAKGQKWLHGKQLGCDATAEDRGSVDKSLPATARALPALAGTSLAAIDGKGAQGSHAVVGCASDHGTTTTSHTTTTGGTTTGGTTTDVTPSPTPTPAPSVSPSVNPTATPSPAPTPSASATASPDPTGYPTTYPTGGTTGTTGGSESLASTGMGTALPAAVGSAALLLTGATALVLSRHRRNDS</sequence>
<evidence type="ECO:0000313" key="5">
    <source>
        <dbReference type="Proteomes" id="UP000638313"/>
    </source>
</evidence>
<feature type="compositionally biased region" description="Low complexity" evidence="1">
    <location>
        <begin position="370"/>
        <end position="390"/>
    </location>
</feature>
<accession>A0A919AY81</accession>
<keyword evidence="5" id="KW-1185">Reference proteome</keyword>
<protein>
    <submittedName>
        <fullName evidence="4">Uncharacterized protein</fullName>
    </submittedName>
</protein>
<evidence type="ECO:0000313" key="4">
    <source>
        <dbReference type="EMBL" id="GHF29270.1"/>
    </source>
</evidence>
<feature type="signal peptide" evidence="3">
    <location>
        <begin position="1"/>
        <end position="31"/>
    </location>
</feature>
<dbReference type="InterPro" id="IPR008930">
    <property type="entry name" value="Terpenoid_cyclase/PrenylTrfase"/>
</dbReference>
<dbReference type="EMBL" id="BNBD01000001">
    <property type="protein sequence ID" value="GHF29270.1"/>
    <property type="molecule type" value="Genomic_DNA"/>
</dbReference>
<evidence type="ECO:0000256" key="1">
    <source>
        <dbReference type="SAM" id="MobiDB-lite"/>
    </source>
</evidence>
<keyword evidence="2" id="KW-1133">Transmembrane helix</keyword>
<gene>
    <name evidence="4" type="ORF">GCM10010218_08030</name>
</gene>
<name>A0A919AY81_9ACTN</name>
<proteinExistence type="predicted"/>
<evidence type="ECO:0000256" key="3">
    <source>
        <dbReference type="SAM" id="SignalP"/>
    </source>
</evidence>
<dbReference type="Proteomes" id="UP000638313">
    <property type="component" value="Unassembled WGS sequence"/>
</dbReference>
<feature type="region of interest" description="Disordered" evidence="1">
    <location>
        <begin position="318"/>
        <end position="404"/>
    </location>
</feature>
<dbReference type="AlphaFoldDB" id="A0A919AY81"/>
<reference evidence="4" key="2">
    <citation type="submission" date="2020-09" db="EMBL/GenBank/DDBJ databases">
        <authorList>
            <person name="Sun Q."/>
            <person name="Ohkuma M."/>
        </authorList>
    </citation>
    <scope>NUCLEOTIDE SEQUENCE</scope>
    <source>
        <strain evidence="4">JCM 4059</strain>
    </source>
</reference>
<feature type="chain" id="PRO_5037157550" evidence="3">
    <location>
        <begin position="32"/>
        <end position="438"/>
    </location>
</feature>
<feature type="compositionally biased region" description="Low complexity" evidence="1">
    <location>
        <begin position="318"/>
        <end position="344"/>
    </location>
</feature>
<comment type="caution">
    <text evidence="4">The sequence shown here is derived from an EMBL/GenBank/DDBJ whole genome shotgun (WGS) entry which is preliminary data.</text>
</comment>
<organism evidence="4 5">
    <name type="scientific">Streptomyces mashuensis</name>
    <dbReference type="NCBI Taxonomy" id="33904"/>
    <lineage>
        <taxon>Bacteria</taxon>
        <taxon>Bacillati</taxon>
        <taxon>Actinomycetota</taxon>
        <taxon>Actinomycetes</taxon>
        <taxon>Kitasatosporales</taxon>
        <taxon>Streptomycetaceae</taxon>
        <taxon>Streptomyces</taxon>
    </lineage>
</organism>
<keyword evidence="2" id="KW-0812">Transmembrane</keyword>
<dbReference type="Gene3D" id="1.50.10.20">
    <property type="match status" value="1"/>
</dbReference>
<dbReference type="SUPFAM" id="SSF48239">
    <property type="entry name" value="Terpenoid cyclases/Protein prenyltransferases"/>
    <property type="match status" value="1"/>
</dbReference>
<reference evidence="4" key="1">
    <citation type="journal article" date="2014" name="Int. J. Syst. Evol. Microbiol.">
        <title>Complete genome sequence of Corynebacterium casei LMG S-19264T (=DSM 44701T), isolated from a smear-ripened cheese.</title>
        <authorList>
            <consortium name="US DOE Joint Genome Institute (JGI-PGF)"/>
            <person name="Walter F."/>
            <person name="Albersmeier A."/>
            <person name="Kalinowski J."/>
            <person name="Ruckert C."/>
        </authorList>
    </citation>
    <scope>NUCLEOTIDE SEQUENCE</scope>
    <source>
        <strain evidence="4">JCM 4059</strain>
    </source>
</reference>
<keyword evidence="3" id="KW-0732">Signal</keyword>
<dbReference type="RefSeq" id="WP_190127924.1">
    <property type="nucleotide sequence ID" value="NZ_BNBD01000001.1"/>
</dbReference>
<keyword evidence="2" id="KW-0472">Membrane</keyword>
<feature type="transmembrane region" description="Helical" evidence="2">
    <location>
        <begin position="410"/>
        <end position="430"/>
    </location>
</feature>
<evidence type="ECO:0000256" key="2">
    <source>
        <dbReference type="SAM" id="Phobius"/>
    </source>
</evidence>